<dbReference type="SUPFAM" id="SSF46689">
    <property type="entry name" value="Homeodomain-like"/>
    <property type="match status" value="1"/>
</dbReference>
<evidence type="ECO:0000256" key="12">
    <source>
        <dbReference type="SAM" id="MobiDB-lite"/>
    </source>
</evidence>
<sequence>MSFNLCAVDTFSDDNDDLPEKKPKRKVKTPAQIGGLERLYEEHKYPSESLKMQLAESLGLTEKQVSGWFCHRRLKDKKLKDDPNAYGKQDRSSGVIQDRGSGLKQDSCGSTKQGEQRHSEPREVESKRFTGEKVPGSQDITCEPVSDQIQNDSGTDDTSSGSSFPLQNNYFSRSTEPRGMVTSIDVSRKGNSKAVAVEGLKVRTKPSGYLKVKVQAEHVAITSVKRQLGRHYKEDGPPLGIEFDPLPPGAFESPIRDAVEEPGLVCESIPFSSRNSMTCKQRHPGRGYGDYLSRASSRNSDLDMTSMQVMQKSNSRENYLDLHGEKKPTFSYDRNSAGKMYSSMEMNEDFAREAVRDIRDGKEMRTTHHGRINEFDFNRRMKESASNDRVPMYGKRLDRRQREPSDFGDVGEKFTLTKSSESRPSNFPVKHNDFFPLEERKASRQAIKETDAYGKKRQFDAYYDPVEVSAFPANEIRHKIFFADTDNADIAAHAFTFREMATATKNFRQECVLFDDGFGRVFKGTLKSTGQVVAVKQLDRNGIKGTKEFLDEVRILSPIKHPNLINLLGYCADGDQRILVYDYMPLGSLETHLLDAERAADKNPLDWVTRMKIATGAAQGLEYLHEEAKPPIIYSDFKSSKILLDDNYNPKLCDFGLAKLAESGNAAIPARVMGTYGYSAPEDPKRFPEMADPLLNKDFSVKSLNQAVGVAAMCLQEEPTVRPYITDVVAALSFLEFDAPNPPAPTASPDKESAKENDHADNVSSRSSSPSDHNADSCDHSDHEDNNDIISQSTEMPDGSSVDHEFEHDHSSSSGDEQYDDAENEPKSRTNTMKSTDSKTDKEMEDSEDESIYSSSSSSSDKKDDDDNDDDDELGEKKSSKTKKKVKSKIKSSIRHAAGTNKKIKNKWRKAKTVLHHKTKK</sequence>
<dbReference type="PANTHER" id="PTHR47713">
    <property type="entry name" value="HOMEODOMAIN-LIKE SUPERFAMILY PROTEIN"/>
    <property type="match status" value="1"/>
</dbReference>
<dbReference type="FunFam" id="3.30.200.20:FF:000178">
    <property type="entry name" value="serine/threonine-protein kinase PBS1-like"/>
    <property type="match status" value="1"/>
</dbReference>
<feature type="region of interest" description="Disordered" evidence="12">
    <location>
        <begin position="10"/>
        <end position="30"/>
    </location>
</feature>
<evidence type="ECO:0000256" key="2">
    <source>
        <dbReference type="ARBA" id="ARBA00012513"/>
    </source>
</evidence>
<dbReference type="Gene3D" id="1.10.510.10">
    <property type="entry name" value="Transferase(Phosphotransferase) domain 1"/>
    <property type="match status" value="1"/>
</dbReference>
<keyword evidence="5" id="KW-0547">Nucleotide-binding</keyword>
<feature type="compositionally biased region" description="Basic and acidic residues" evidence="12">
    <location>
        <begin position="80"/>
        <end position="91"/>
    </location>
</feature>
<comment type="catalytic activity">
    <reaction evidence="9">
        <text>L-seryl-[protein] + ATP = O-phospho-L-seryl-[protein] + ADP + H(+)</text>
        <dbReference type="Rhea" id="RHEA:17989"/>
        <dbReference type="Rhea" id="RHEA-COMP:9863"/>
        <dbReference type="Rhea" id="RHEA-COMP:11604"/>
        <dbReference type="ChEBI" id="CHEBI:15378"/>
        <dbReference type="ChEBI" id="CHEBI:29999"/>
        <dbReference type="ChEBI" id="CHEBI:30616"/>
        <dbReference type="ChEBI" id="CHEBI:83421"/>
        <dbReference type="ChEBI" id="CHEBI:456216"/>
        <dbReference type="EC" id="2.7.11.1"/>
    </reaction>
</comment>
<feature type="compositionally biased region" description="Basic and acidic residues" evidence="12">
    <location>
        <begin position="773"/>
        <end position="786"/>
    </location>
</feature>
<dbReference type="GO" id="GO:0004674">
    <property type="term" value="F:protein serine/threonine kinase activity"/>
    <property type="evidence" value="ECO:0007669"/>
    <property type="project" value="UniProtKB-KW"/>
</dbReference>
<evidence type="ECO:0000256" key="11">
    <source>
        <dbReference type="RuleBase" id="RU000682"/>
    </source>
</evidence>
<feature type="region of interest" description="Disordered" evidence="12">
    <location>
        <begin position="80"/>
        <end position="174"/>
    </location>
</feature>
<evidence type="ECO:0000256" key="5">
    <source>
        <dbReference type="ARBA" id="ARBA00022741"/>
    </source>
</evidence>
<proteinExistence type="predicted"/>
<feature type="domain" description="Protein kinase" evidence="13">
    <location>
        <begin position="507"/>
        <end position="844"/>
    </location>
</feature>
<comment type="catalytic activity">
    <reaction evidence="8">
        <text>L-threonyl-[protein] + ATP = O-phospho-L-threonyl-[protein] + ADP + H(+)</text>
        <dbReference type="Rhea" id="RHEA:46608"/>
        <dbReference type="Rhea" id="RHEA-COMP:11060"/>
        <dbReference type="Rhea" id="RHEA-COMP:11605"/>
        <dbReference type="ChEBI" id="CHEBI:15378"/>
        <dbReference type="ChEBI" id="CHEBI:30013"/>
        <dbReference type="ChEBI" id="CHEBI:30616"/>
        <dbReference type="ChEBI" id="CHEBI:61977"/>
        <dbReference type="ChEBI" id="CHEBI:456216"/>
        <dbReference type="EC" id="2.7.11.1"/>
    </reaction>
</comment>
<evidence type="ECO:0000259" key="13">
    <source>
        <dbReference type="PROSITE" id="PS50011"/>
    </source>
</evidence>
<feature type="compositionally biased region" description="Low complexity" evidence="12">
    <location>
        <begin position="152"/>
        <end position="163"/>
    </location>
</feature>
<reference evidence="15" key="1">
    <citation type="journal article" date="2016" name="Nat. Genet.">
        <title>A high-quality carrot genome assembly provides new insights into carotenoid accumulation and asterid genome evolution.</title>
        <authorList>
            <person name="Iorizzo M."/>
            <person name="Ellison S."/>
            <person name="Senalik D."/>
            <person name="Zeng P."/>
            <person name="Satapoomin P."/>
            <person name="Huang J."/>
            <person name="Bowman M."/>
            <person name="Iovene M."/>
            <person name="Sanseverino W."/>
            <person name="Cavagnaro P."/>
            <person name="Yildiz M."/>
            <person name="Macko-Podgorni A."/>
            <person name="Moranska E."/>
            <person name="Grzebelus E."/>
            <person name="Grzebelus D."/>
            <person name="Ashrafi H."/>
            <person name="Zheng Z."/>
            <person name="Cheng S."/>
            <person name="Spooner D."/>
            <person name="Van Deynze A."/>
            <person name="Simon P."/>
        </authorList>
    </citation>
    <scope>NUCLEOTIDE SEQUENCE [LARGE SCALE GENOMIC DNA]</scope>
    <source>
        <tissue evidence="15">Leaf</tissue>
    </source>
</reference>
<keyword evidence="10 11" id="KW-0238">DNA-binding</keyword>
<keyword evidence="4" id="KW-0808">Transferase</keyword>
<evidence type="ECO:0000256" key="3">
    <source>
        <dbReference type="ARBA" id="ARBA00022527"/>
    </source>
</evidence>
<dbReference type="InterPro" id="IPR011009">
    <property type="entry name" value="Kinase-like_dom_sf"/>
</dbReference>
<keyword evidence="3" id="KW-0723">Serine/threonine-protein kinase</keyword>
<evidence type="ECO:0000256" key="6">
    <source>
        <dbReference type="ARBA" id="ARBA00022777"/>
    </source>
</evidence>
<feature type="compositionally biased region" description="Basic residues" evidence="12">
    <location>
        <begin position="880"/>
        <end position="894"/>
    </location>
</feature>
<evidence type="ECO:0000313" key="15">
    <source>
        <dbReference type="EMBL" id="KZM86710.1"/>
    </source>
</evidence>
<evidence type="ECO:0000256" key="7">
    <source>
        <dbReference type="ARBA" id="ARBA00022840"/>
    </source>
</evidence>
<dbReference type="SMART" id="SM00389">
    <property type="entry name" value="HOX"/>
    <property type="match status" value="1"/>
</dbReference>
<evidence type="ECO:0000259" key="14">
    <source>
        <dbReference type="PROSITE" id="PS50071"/>
    </source>
</evidence>
<gene>
    <name evidence="15" type="ORF">DCAR_023844</name>
</gene>
<feature type="compositionally biased region" description="Polar residues" evidence="12">
    <location>
        <begin position="164"/>
        <end position="174"/>
    </location>
</feature>
<organism evidence="15">
    <name type="scientific">Daucus carota subsp. sativus</name>
    <name type="common">Carrot</name>
    <dbReference type="NCBI Taxonomy" id="79200"/>
    <lineage>
        <taxon>Eukaryota</taxon>
        <taxon>Viridiplantae</taxon>
        <taxon>Streptophyta</taxon>
        <taxon>Embryophyta</taxon>
        <taxon>Tracheophyta</taxon>
        <taxon>Spermatophyta</taxon>
        <taxon>Magnoliopsida</taxon>
        <taxon>eudicotyledons</taxon>
        <taxon>Gunneridae</taxon>
        <taxon>Pentapetalae</taxon>
        <taxon>asterids</taxon>
        <taxon>campanulids</taxon>
        <taxon>Apiales</taxon>
        <taxon>Apiaceae</taxon>
        <taxon>Apioideae</taxon>
        <taxon>Scandiceae</taxon>
        <taxon>Daucinae</taxon>
        <taxon>Daucus</taxon>
        <taxon>Daucus sect. Daucus</taxon>
    </lineage>
</organism>
<keyword evidence="10 11" id="KW-0371">Homeobox</keyword>
<dbReference type="GO" id="GO:0005634">
    <property type="term" value="C:nucleus"/>
    <property type="evidence" value="ECO:0007669"/>
    <property type="project" value="UniProtKB-SubCell"/>
</dbReference>
<dbReference type="Gene3D" id="1.10.10.60">
    <property type="entry name" value="Homeodomain-like"/>
    <property type="match status" value="1"/>
</dbReference>
<dbReference type="AlphaFoldDB" id="A0A161ZKX8"/>
<dbReference type="Gramene" id="KZM86710">
    <property type="protein sequence ID" value="KZM86710"/>
    <property type="gene ID" value="DCAR_023844"/>
</dbReference>
<feature type="domain" description="Homeobox" evidence="14">
    <location>
        <begin position="19"/>
        <end position="79"/>
    </location>
</feature>
<protein>
    <recommendedName>
        <fullName evidence="2">non-specific serine/threonine protein kinase</fullName>
        <ecNumber evidence="2">2.7.11.1</ecNumber>
    </recommendedName>
</protein>
<dbReference type="PROSITE" id="PS50071">
    <property type="entry name" value="HOMEOBOX_2"/>
    <property type="match status" value="1"/>
</dbReference>
<dbReference type="GO" id="GO:0005524">
    <property type="term" value="F:ATP binding"/>
    <property type="evidence" value="ECO:0007669"/>
    <property type="project" value="UniProtKB-KW"/>
</dbReference>
<dbReference type="Pfam" id="PF00069">
    <property type="entry name" value="Pkinase"/>
    <property type="match status" value="1"/>
</dbReference>
<dbReference type="InterPro" id="IPR000719">
    <property type="entry name" value="Prot_kinase_dom"/>
</dbReference>
<evidence type="ECO:0000256" key="9">
    <source>
        <dbReference type="ARBA" id="ARBA00048679"/>
    </source>
</evidence>
<dbReference type="InterPro" id="IPR001356">
    <property type="entry name" value="HD"/>
</dbReference>
<feature type="region of interest" description="Disordered" evidence="12">
    <location>
        <begin position="740"/>
        <end position="901"/>
    </location>
</feature>
<keyword evidence="6" id="KW-0418">Kinase</keyword>
<name>A0A161ZKX8_DAUCS</name>
<evidence type="ECO:0000256" key="4">
    <source>
        <dbReference type="ARBA" id="ARBA00022679"/>
    </source>
</evidence>
<dbReference type="FunFam" id="1.10.510.10:FF:001023">
    <property type="entry name" value="Os07g0541700 protein"/>
    <property type="match status" value="1"/>
</dbReference>
<feature type="compositionally biased region" description="Basic and acidic residues" evidence="12">
    <location>
        <begin position="801"/>
        <end position="811"/>
    </location>
</feature>
<evidence type="ECO:0000256" key="1">
    <source>
        <dbReference type="ARBA" id="ARBA00004123"/>
    </source>
</evidence>
<feature type="compositionally biased region" description="Basic and acidic residues" evidence="12">
    <location>
        <begin position="114"/>
        <end position="131"/>
    </location>
</feature>
<feature type="DNA-binding region" description="Homeobox" evidence="10">
    <location>
        <begin position="21"/>
        <end position="80"/>
    </location>
</feature>
<dbReference type="EMBL" id="LNRQ01000007">
    <property type="protein sequence ID" value="KZM86710.1"/>
    <property type="molecule type" value="Genomic_DNA"/>
</dbReference>
<dbReference type="PANTHER" id="PTHR47713:SF2">
    <property type="entry name" value="HOMEODOMAIN-LIKE SUPERFAMILY PROTEIN"/>
    <property type="match status" value="1"/>
</dbReference>
<dbReference type="GO" id="GO:0003677">
    <property type="term" value="F:DNA binding"/>
    <property type="evidence" value="ECO:0007669"/>
    <property type="project" value="UniProtKB-UniRule"/>
</dbReference>
<dbReference type="InterPro" id="IPR009057">
    <property type="entry name" value="Homeodomain-like_sf"/>
</dbReference>
<dbReference type="CDD" id="cd00086">
    <property type="entry name" value="homeodomain"/>
    <property type="match status" value="1"/>
</dbReference>
<accession>A0A161ZKX8</accession>
<comment type="caution">
    <text evidence="15">The sequence shown here is derived from an EMBL/GenBank/DDBJ whole genome shotgun (WGS) entry which is preliminary data.</text>
</comment>
<dbReference type="PROSITE" id="PS50011">
    <property type="entry name" value="PROTEIN_KINASE_DOM"/>
    <property type="match status" value="1"/>
</dbReference>
<dbReference type="SUPFAM" id="SSF56112">
    <property type="entry name" value="Protein kinase-like (PK-like)"/>
    <property type="match status" value="1"/>
</dbReference>
<feature type="compositionally biased region" description="Basic and acidic residues" evidence="12">
    <location>
        <begin position="749"/>
        <end position="761"/>
    </location>
</feature>
<comment type="subcellular location">
    <subcellularLocation>
        <location evidence="1 10 11">Nucleus</location>
    </subcellularLocation>
</comment>
<dbReference type="Gene3D" id="3.30.200.20">
    <property type="entry name" value="Phosphorylase Kinase, domain 1"/>
    <property type="match status" value="1"/>
</dbReference>
<evidence type="ECO:0000256" key="8">
    <source>
        <dbReference type="ARBA" id="ARBA00047899"/>
    </source>
</evidence>
<keyword evidence="7" id="KW-0067">ATP-binding</keyword>
<keyword evidence="10 11" id="KW-0539">Nucleus</keyword>
<evidence type="ECO:0000256" key="10">
    <source>
        <dbReference type="PROSITE-ProRule" id="PRU00108"/>
    </source>
</evidence>
<dbReference type="Pfam" id="PF00046">
    <property type="entry name" value="Homeodomain"/>
    <property type="match status" value="1"/>
</dbReference>
<dbReference type="EC" id="2.7.11.1" evidence="2"/>